<evidence type="ECO:0008006" key="2">
    <source>
        <dbReference type="Google" id="ProtNLM"/>
    </source>
</evidence>
<dbReference type="InterPro" id="IPR010982">
    <property type="entry name" value="Lambda_DNA-bd_dom_sf"/>
</dbReference>
<dbReference type="CDD" id="cd00093">
    <property type="entry name" value="HTH_XRE"/>
    <property type="match status" value="1"/>
</dbReference>
<dbReference type="Gene3D" id="1.10.260.40">
    <property type="entry name" value="lambda repressor-like DNA-binding domains"/>
    <property type="match status" value="1"/>
</dbReference>
<dbReference type="EMBL" id="LAZR01001225">
    <property type="protein sequence ID" value="KKN48354.1"/>
    <property type="molecule type" value="Genomic_DNA"/>
</dbReference>
<sequence length="79" mass="9014">MVYIDVMETVTFDLKAWRGEFDWTVSKLAAMFGVSRWTVARMEAKGEVPRTVFLLCGLLKAQKHGLKTPICHRALEAEK</sequence>
<dbReference type="AlphaFoldDB" id="A0A0F9R0U4"/>
<protein>
    <recommendedName>
        <fullName evidence="2">HTH cro/C1-type domain-containing protein</fullName>
    </recommendedName>
</protein>
<proteinExistence type="predicted"/>
<comment type="caution">
    <text evidence="1">The sequence shown here is derived from an EMBL/GenBank/DDBJ whole genome shotgun (WGS) entry which is preliminary data.</text>
</comment>
<reference evidence="1" key="1">
    <citation type="journal article" date="2015" name="Nature">
        <title>Complex archaea that bridge the gap between prokaryotes and eukaryotes.</title>
        <authorList>
            <person name="Spang A."/>
            <person name="Saw J.H."/>
            <person name="Jorgensen S.L."/>
            <person name="Zaremba-Niedzwiedzka K."/>
            <person name="Martijn J."/>
            <person name="Lind A.E."/>
            <person name="van Eijk R."/>
            <person name="Schleper C."/>
            <person name="Guy L."/>
            <person name="Ettema T.J."/>
        </authorList>
    </citation>
    <scope>NUCLEOTIDE SEQUENCE</scope>
</reference>
<accession>A0A0F9R0U4</accession>
<dbReference type="SUPFAM" id="SSF47413">
    <property type="entry name" value="lambda repressor-like DNA-binding domains"/>
    <property type="match status" value="1"/>
</dbReference>
<dbReference type="GO" id="GO:0003677">
    <property type="term" value="F:DNA binding"/>
    <property type="evidence" value="ECO:0007669"/>
    <property type="project" value="InterPro"/>
</dbReference>
<organism evidence="1">
    <name type="scientific">marine sediment metagenome</name>
    <dbReference type="NCBI Taxonomy" id="412755"/>
    <lineage>
        <taxon>unclassified sequences</taxon>
        <taxon>metagenomes</taxon>
        <taxon>ecological metagenomes</taxon>
    </lineage>
</organism>
<gene>
    <name evidence="1" type="ORF">LCGC14_0653890</name>
</gene>
<evidence type="ECO:0000313" key="1">
    <source>
        <dbReference type="EMBL" id="KKN48354.1"/>
    </source>
</evidence>
<dbReference type="InterPro" id="IPR001387">
    <property type="entry name" value="Cro/C1-type_HTH"/>
</dbReference>
<name>A0A0F9R0U4_9ZZZZ</name>